<dbReference type="Proteomes" id="UP000320475">
    <property type="component" value="Unassembled WGS sequence"/>
</dbReference>
<evidence type="ECO:0000256" key="3">
    <source>
        <dbReference type="ARBA" id="ARBA00004906"/>
    </source>
</evidence>
<comment type="caution">
    <text evidence="20">The sequence shown here is derived from an EMBL/GenBank/DDBJ whole genome shotgun (WGS) entry which is preliminary data.</text>
</comment>
<accession>A0A507DHV3</accession>
<keyword evidence="9 15" id="KW-0862">Zinc</keyword>
<evidence type="ECO:0000256" key="7">
    <source>
        <dbReference type="ARBA" id="ARBA00022771"/>
    </source>
</evidence>
<dbReference type="Pfam" id="PF13923">
    <property type="entry name" value="zf-C3HC4_2"/>
    <property type="match status" value="1"/>
</dbReference>
<dbReference type="Pfam" id="PF08647">
    <property type="entry name" value="BRE1"/>
    <property type="match status" value="1"/>
</dbReference>
<organism evidence="20 22">
    <name type="scientific">Synchytrium endobioticum</name>
    <dbReference type="NCBI Taxonomy" id="286115"/>
    <lineage>
        <taxon>Eukaryota</taxon>
        <taxon>Fungi</taxon>
        <taxon>Fungi incertae sedis</taxon>
        <taxon>Chytridiomycota</taxon>
        <taxon>Chytridiomycota incertae sedis</taxon>
        <taxon>Chytridiomycetes</taxon>
        <taxon>Synchytriales</taxon>
        <taxon>Synchytriaceae</taxon>
        <taxon>Synchytrium</taxon>
    </lineage>
</organism>
<dbReference type="CDD" id="cd16499">
    <property type="entry name" value="RING-HC_Bre1-like"/>
    <property type="match status" value="1"/>
</dbReference>
<reference evidence="21 22" key="1">
    <citation type="journal article" date="2019" name="Sci. Rep.">
        <title>Comparative genomics of chytrid fungi reveal insights into the obligate biotrophic and pathogenic lifestyle of Synchytrium endobioticum.</title>
        <authorList>
            <person name="van de Vossenberg B.T.L.H."/>
            <person name="Warris S."/>
            <person name="Nguyen H.D.T."/>
            <person name="van Gent-Pelzer M.P.E."/>
            <person name="Joly D.L."/>
            <person name="van de Geest H.C."/>
            <person name="Bonants P.J.M."/>
            <person name="Smith D.S."/>
            <person name="Levesque C.A."/>
            <person name="van der Lee T.A.J."/>
        </authorList>
    </citation>
    <scope>NUCLEOTIDE SEQUENCE [LARGE SCALE GENOMIC DNA]</scope>
    <source>
        <strain evidence="20 22">LEV6574</strain>
        <strain evidence="19 21">MB42</strain>
    </source>
</reference>
<feature type="region of interest" description="Disordered" evidence="17">
    <location>
        <begin position="1"/>
        <end position="46"/>
    </location>
</feature>
<comment type="similarity">
    <text evidence="4 15">Belongs to the BRE1 family.</text>
</comment>
<name>A0A507DHV3_9FUNG</name>
<keyword evidence="8 15" id="KW-0833">Ubl conjugation pathway</keyword>
<sequence>MNNHRKRWPSEGQDQNAKRTKVDKRDPSLSGPEAADASHKDDLRAPVSIENQDAVVMFQKQAIWRQMQEYKRSLDRAHKQILDLDARTDMYRTNLVAVYTYWEQIHNDITEQVTLLKSSSSGKDPPDTANGVNEFTKRLLNPLCAKDEIEGALRSKMTLIRNMLDQLARCSLSSNNDSISDKQYHLLQKKYQQISNQVAKLEAQIQVHKLRETDLEDRLDETRLLLLSAERKIDRLKMNGLYAESNNPSTVAGRKNAPSLVTVPSSSSAPVVPSGPPSAVPSETNLDTVNPTNSVIPDNKDEFQQDLVIAQMLAEARLKELDDMKRERLTLRERIDALLLQQKPSPVGLEIITTHPEFQKVLNDARYFNGEAQMYRERNEKLVKEAEELQTERRTFQKQVEEEWFRQKERLEAEVKRVEHDLQRVRQHRDTLDDSLNLRLAKDIADVDASTEVKKIANAQKNTIAALMDEVKRLKMCLAANAGDKALLHYFGVEDVDGKGNPIDDLRTQLSTAKSQLQACLQATSPEILDRQKMLAREKQLIAEVEQARQKLAEYESAYGLHNLDSSSCPMNELTRQLKQHHEKIKEYELKIDFYSRTETQLLAEVDNLFKAYRQLEEQNTNKVLQLNGKEEQILRLVAERTTLKQQLDKARKEMGNTQNLVMALRRQSEKQLEMIKKAEEKEKVHIQQVSTSERVAASATATAEAHRKEAIRLKHQCDELNDKCEKMGQRFEELTAAMKKRTEEWEDERDAVRRAQEQAEVYKKRLELRETERPIAAPASDSSMQRQLDEYRGLLLCRTCNVRFKDTVISKCWHVFCKECVDDVVNARSRKCPTCGNMFGKEDVKSIYL</sequence>
<dbReference type="OrthoDB" id="10266039at2759"/>
<dbReference type="PROSITE" id="PS00518">
    <property type="entry name" value="ZF_RING_1"/>
    <property type="match status" value="1"/>
</dbReference>
<evidence type="ECO:0000313" key="22">
    <source>
        <dbReference type="Proteomes" id="UP000320475"/>
    </source>
</evidence>
<dbReference type="EC" id="2.3.2.27" evidence="15"/>
<feature type="compositionally biased region" description="Low complexity" evidence="17">
    <location>
        <begin position="257"/>
        <end position="272"/>
    </location>
</feature>
<evidence type="ECO:0000256" key="5">
    <source>
        <dbReference type="ARBA" id="ARBA00022679"/>
    </source>
</evidence>
<dbReference type="SMART" id="SM00184">
    <property type="entry name" value="RING"/>
    <property type="match status" value="1"/>
</dbReference>
<evidence type="ECO:0000256" key="15">
    <source>
        <dbReference type="RuleBase" id="RU365038"/>
    </source>
</evidence>
<dbReference type="InterPro" id="IPR001841">
    <property type="entry name" value="Znf_RING"/>
</dbReference>
<feature type="region of interest" description="Disordered" evidence="17">
    <location>
        <begin position="245"/>
        <end position="287"/>
    </location>
</feature>
<dbReference type="InterPro" id="IPR013083">
    <property type="entry name" value="Znf_RING/FYVE/PHD"/>
</dbReference>
<feature type="coiled-coil region" evidence="16">
    <location>
        <begin position="184"/>
        <end position="239"/>
    </location>
</feature>
<comment type="subcellular location">
    <subcellularLocation>
        <location evidence="2 15">Nucleus</location>
    </subcellularLocation>
</comment>
<evidence type="ECO:0000256" key="1">
    <source>
        <dbReference type="ARBA" id="ARBA00000900"/>
    </source>
</evidence>
<evidence type="ECO:0000256" key="6">
    <source>
        <dbReference type="ARBA" id="ARBA00022723"/>
    </source>
</evidence>
<protein>
    <recommendedName>
        <fullName evidence="15">E3 ubiquitin protein ligase</fullName>
        <ecNumber evidence="15">2.3.2.27</ecNumber>
    </recommendedName>
</protein>
<dbReference type="PANTHER" id="PTHR23163:SF0">
    <property type="entry name" value="E3 UBIQUITIN-PROTEIN LIGASE BRE1"/>
    <property type="match status" value="1"/>
</dbReference>
<evidence type="ECO:0000256" key="13">
    <source>
        <dbReference type="ARBA" id="ARBA00059679"/>
    </source>
</evidence>
<dbReference type="UniPathway" id="UPA00143"/>
<dbReference type="GO" id="GO:0008270">
    <property type="term" value="F:zinc ion binding"/>
    <property type="evidence" value="ECO:0007669"/>
    <property type="project" value="UniProtKB-KW"/>
</dbReference>
<keyword evidence="21" id="KW-1185">Reference proteome</keyword>
<evidence type="ECO:0000256" key="8">
    <source>
        <dbReference type="ARBA" id="ARBA00022786"/>
    </source>
</evidence>
<evidence type="ECO:0000256" key="10">
    <source>
        <dbReference type="ARBA" id="ARBA00022853"/>
    </source>
</evidence>
<evidence type="ECO:0000256" key="17">
    <source>
        <dbReference type="SAM" id="MobiDB-lite"/>
    </source>
</evidence>
<keyword evidence="5 15" id="KW-0808">Transferase</keyword>
<evidence type="ECO:0000256" key="4">
    <source>
        <dbReference type="ARBA" id="ARBA00005555"/>
    </source>
</evidence>
<proteinExistence type="inferred from homology"/>
<dbReference type="InterPro" id="IPR013956">
    <property type="entry name" value="E3_ubiquit_lig_Bre1"/>
</dbReference>
<dbReference type="Gene3D" id="3.30.40.10">
    <property type="entry name" value="Zinc/RING finger domain, C3HC4 (zinc finger)"/>
    <property type="match status" value="1"/>
</dbReference>
<dbReference type="EMBL" id="QEAN01000156">
    <property type="protein sequence ID" value="TPX45343.1"/>
    <property type="molecule type" value="Genomic_DNA"/>
</dbReference>
<evidence type="ECO:0000256" key="9">
    <source>
        <dbReference type="ARBA" id="ARBA00022833"/>
    </source>
</evidence>
<dbReference type="GO" id="GO:0006325">
    <property type="term" value="P:chromatin organization"/>
    <property type="evidence" value="ECO:0007669"/>
    <property type="project" value="UniProtKB-KW"/>
</dbReference>
<evidence type="ECO:0000313" key="19">
    <source>
        <dbReference type="EMBL" id="TPX45343.1"/>
    </source>
</evidence>
<comment type="catalytic activity">
    <reaction evidence="1 15">
        <text>S-ubiquitinyl-[E2 ubiquitin-conjugating enzyme]-L-cysteine + [acceptor protein]-L-lysine = [E2 ubiquitin-conjugating enzyme]-L-cysteine + N(6)-ubiquitinyl-[acceptor protein]-L-lysine.</text>
        <dbReference type="EC" id="2.3.2.27"/>
    </reaction>
</comment>
<dbReference type="VEuPathDB" id="FungiDB:SeMB42_g04043"/>
<keyword evidence="11 15" id="KW-0175">Coiled coil</keyword>
<gene>
    <name evidence="20" type="ORF">SeLEV6574_g00600</name>
    <name evidence="19" type="ORF">SeMB42_g04043</name>
</gene>
<dbReference type="Proteomes" id="UP000317494">
    <property type="component" value="Unassembled WGS sequence"/>
</dbReference>
<dbReference type="GO" id="GO:0005634">
    <property type="term" value="C:nucleus"/>
    <property type="evidence" value="ECO:0007669"/>
    <property type="project" value="UniProtKB-SubCell"/>
</dbReference>
<feature type="domain" description="RING-type" evidence="18">
    <location>
        <begin position="798"/>
        <end position="836"/>
    </location>
</feature>
<dbReference type="GO" id="GO:0033503">
    <property type="term" value="C:HULC complex"/>
    <property type="evidence" value="ECO:0007669"/>
    <property type="project" value="TreeGrafter"/>
</dbReference>
<evidence type="ECO:0000256" key="11">
    <source>
        <dbReference type="ARBA" id="ARBA00023054"/>
    </source>
</evidence>
<dbReference type="EMBL" id="QEAM01000010">
    <property type="protein sequence ID" value="TPX50981.1"/>
    <property type="molecule type" value="Genomic_DNA"/>
</dbReference>
<dbReference type="InterPro" id="IPR058643">
    <property type="entry name" value="BRE1-like_CC"/>
</dbReference>
<dbReference type="GO" id="GO:0016567">
    <property type="term" value="P:protein ubiquitination"/>
    <property type="evidence" value="ECO:0007669"/>
    <property type="project" value="UniProtKB-UniRule"/>
</dbReference>
<dbReference type="GO" id="GO:0061630">
    <property type="term" value="F:ubiquitin protein ligase activity"/>
    <property type="evidence" value="ECO:0007669"/>
    <property type="project" value="UniProtKB-EC"/>
</dbReference>
<dbReference type="Pfam" id="PF26095">
    <property type="entry name" value="CC_Bre1"/>
    <property type="match status" value="1"/>
</dbReference>
<dbReference type="PROSITE" id="PS50089">
    <property type="entry name" value="ZF_RING_2"/>
    <property type="match status" value="1"/>
</dbReference>
<evidence type="ECO:0000259" key="18">
    <source>
        <dbReference type="PROSITE" id="PS50089"/>
    </source>
</evidence>
<keyword evidence="6 15" id="KW-0479">Metal-binding</keyword>
<feature type="coiled-coil region" evidence="16">
    <location>
        <begin position="503"/>
        <end position="773"/>
    </location>
</feature>
<keyword evidence="10 15" id="KW-0156">Chromatin regulator</keyword>
<keyword evidence="12 15" id="KW-0539">Nucleus</keyword>
<evidence type="ECO:0000256" key="14">
    <source>
        <dbReference type="PROSITE-ProRule" id="PRU00175"/>
    </source>
</evidence>
<comment type="pathway">
    <text evidence="3 15">Protein modification; protein ubiquitination.</text>
</comment>
<dbReference type="PANTHER" id="PTHR23163">
    <property type="entry name" value="RING FINGER PROTEIN-RELATED"/>
    <property type="match status" value="1"/>
</dbReference>
<comment type="function">
    <text evidence="13">E3 ubiquitin-protein ligase that mediates monoubiquitination of histone H2B to form H2BK123ub1. H2BK123ub1 gives a specific tag for epigenetic transcriptional activation and is also a prerequisite for H3K4me and H3K79me formation.</text>
</comment>
<evidence type="ECO:0000313" key="20">
    <source>
        <dbReference type="EMBL" id="TPX50981.1"/>
    </source>
</evidence>
<evidence type="ECO:0000256" key="2">
    <source>
        <dbReference type="ARBA" id="ARBA00004123"/>
    </source>
</evidence>
<evidence type="ECO:0000256" key="12">
    <source>
        <dbReference type="ARBA" id="ARBA00023242"/>
    </source>
</evidence>
<dbReference type="STRING" id="286115.A0A507DHV3"/>
<evidence type="ECO:0000256" key="16">
    <source>
        <dbReference type="SAM" id="Coils"/>
    </source>
</evidence>
<feature type="coiled-coil region" evidence="16">
    <location>
        <begin position="372"/>
        <end position="428"/>
    </location>
</feature>
<evidence type="ECO:0000313" key="21">
    <source>
        <dbReference type="Proteomes" id="UP000317494"/>
    </source>
</evidence>
<dbReference type="SUPFAM" id="SSF57850">
    <property type="entry name" value="RING/U-box"/>
    <property type="match status" value="1"/>
</dbReference>
<dbReference type="InterPro" id="IPR017907">
    <property type="entry name" value="Znf_RING_CS"/>
</dbReference>
<dbReference type="AlphaFoldDB" id="A0A507DHV3"/>
<keyword evidence="7 14" id="KW-0863">Zinc-finger</keyword>